<gene>
    <name evidence="2" type="ORF">FYJ66_02035</name>
</gene>
<keyword evidence="1" id="KW-1133">Transmembrane helix</keyword>
<proteinExistence type="predicted"/>
<reference evidence="2" key="1">
    <citation type="submission" date="2019-09" db="EMBL/GenBank/DDBJ databases">
        <title>In-depth cultivation of the pig gut microbiome towards novel bacterial diversity and tailored functional studies.</title>
        <authorList>
            <person name="Wylensek D."/>
            <person name="Hitch T.C.A."/>
            <person name="Clavel T."/>
        </authorList>
    </citation>
    <scope>NUCLEOTIDE SEQUENCE</scope>
    <source>
        <strain evidence="2">RF-744-FAT-WT-3</strain>
    </source>
</reference>
<keyword evidence="1" id="KW-0472">Membrane</keyword>
<evidence type="ECO:0000313" key="2">
    <source>
        <dbReference type="EMBL" id="MST68371.1"/>
    </source>
</evidence>
<protein>
    <submittedName>
        <fullName evidence="2">Uncharacterized protein</fullName>
    </submittedName>
</protein>
<dbReference type="EMBL" id="VUNB01000002">
    <property type="protein sequence ID" value="MST68371.1"/>
    <property type="molecule type" value="Genomic_DNA"/>
</dbReference>
<evidence type="ECO:0000256" key="1">
    <source>
        <dbReference type="SAM" id="Phobius"/>
    </source>
</evidence>
<dbReference type="RefSeq" id="WP_154571852.1">
    <property type="nucleotide sequence ID" value="NZ_DBEZJY010000015.1"/>
</dbReference>
<keyword evidence="1" id="KW-0812">Transmembrane</keyword>
<organism evidence="2">
    <name type="scientific">Baileyella intestinalis</name>
    <dbReference type="NCBI Taxonomy" id="2606709"/>
    <lineage>
        <taxon>Bacteria</taxon>
        <taxon>Bacillati</taxon>
        <taxon>Bacillota</taxon>
        <taxon>Clostridia</taxon>
        <taxon>Peptostreptococcales</taxon>
        <taxon>Anaerovoracaceae</taxon>
        <taxon>Baileyella</taxon>
    </lineage>
</organism>
<dbReference type="AlphaFoldDB" id="A0A6A8M609"/>
<comment type="caution">
    <text evidence="2">The sequence shown here is derived from an EMBL/GenBank/DDBJ whole genome shotgun (WGS) entry which is preliminary data.</text>
</comment>
<accession>A0A6A8M609</accession>
<feature type="transmembrane region" description="Helical" evidence="1">
    <location>
        <begin position="48"/>
        <end position="66"/>
    </location>
</feature>
<feature type="transmembrane region" description="Helical" evidence="1">
    <location>
        <begin position="78"/>
        <end position="99"/>
    </location>
</feature>
<name>A0A6A8M609_9FIRM</name>
<sequence>MKKTKEELMELAMEPPEDQDVYYCNLPYMKEYSVNWTESHPAWKKMRIMIFLSFGVSAILIWQGLQHTGTEPGWKGQFPLHLSIWVSAAIIYLVTRFIYNICKPPFKSIHNVRVQMSDDGFHYIYQIGMHLNSYFIADENIEEMIFDEEAHVLYIRGKAQQVRIRKNSAVEEELDCLYALMPYDKYDVQDILDPYGDKVKYSPGTLRGKYIREDAR</sequence>